<dbReference type="InterPro" id="IPR041227">
    <property type="entry name" value="FluMu_N"/>
</dbReference>
<dbReference type="SUPFAM" id="SSF160059">
    <property type="entry name" value="PriA/YqbF domain"/>
    <property type="match status" value="1"/>
</dbReference>
<dbReference type="KEGG" id="pfb:VO64_0671"/>
<name>A0AAU8TTG4_9PSED</name>
<sequence length="184" mass="19807">MTIVITSKHDGFRRCGIAHSSTAARYPDDFFSEAQLRALSKEPQLILAYEEDEFDQVQGRRDENLQEVDVSKAAGTSESALQSLGQTDPAAVGNAGLNLQDGASHGLDLSQVGGVFSADEVKPEPDLEALWTAALLEDEQRDLAKLSAETETLWDEAIAEDVLREVAKEKAAKAPAKPKKAAGK</sequence>
<evidence type="ECO:0000256" key="1">
    <source>
        <dbReference type="SAM" id="MobiDB-lite"/>
    </source>
</evidence>
<dbReference type="Proteomes" id="UP000033099">
    <property type="component" value="Chromosome"/>
</dbReference>
<evidence type="ECO:0000313" key="4">
    <source>
        <dbReference type="Proteomes" id="UP000033099"/>
    </source>
</evidence>
<feature type="compositionally biased region" description="Polar residues" evidence="1">
    <location>
        <begin position="74"/>
        <end position="86"/>
    </location>
</feature>
<gene>
    <name evidence="3" type="ORF">VO64_0671</name>
</gene>
<reference evidence="3 4" key="1">
    <citation type="journal article" date="2015" name="Genome Announc.">
        <title>Complete Genome Sequence of Biocontrol Strain Pseudomonas fluorescens LBUM223.</title>
        <authorList>
            <person name="Roquigny R."/>
            <person name="Arseneault T."/>
            <person name="Gadkar V.J."/>
            <person name="Novinscak A."/>
            <person name="Joly D.L."/>
            <person name="Filion M."/>
        </authorList>
    </citation>
    <scope>NUCLEOTIDE SEQUENCE [LARGE SCALE GENOMIC DNA]</scope>
    <source>
        <strain evidence="3 4">LBUM223</strain>
    </source>
</reference>
<dbReference type="AlphaFoldDB" id="A0AAU8TTG4"/>
<evidence type="ECO:0000259" key="2">
    <source>
        <dbReference type="Pfam" id="PF17891"/>
    </source>
</evidence>
<dbReference type="EMBL" id="CP011117">
    <property type="protein sequence ID" value="AKA81217.1"/>
    <property type="molecule type" value="Genomic_DNA"/>
</dbReference>
<proteinExistence type="predicted"/>
<evidence type="ECO:0000313" key="3">
    <source>
        <dbReference type="EMBL" id="AKA81217.1"/>
    </source>
</evidence>
<protein>
    <recommendedName>
        <fullName evidence="2">Mu-like prophage FluMu N-terminal domain-containing protein</fullName>
    </recommendedName>
</protein>
<accession>A0AAU8TTG4</accession>
<organism evidence="3 4">
    <name type="scientific">Pseudomonas synxantha</name>
    <dbReference type="NCBI Taxonomy" id="47883"/>
    <lineage>
        <taxon>Bacteria</taxon>
        <taxon>Pseudomonadati</taxon>
        <taxon>Pseudomonadota</taxon>
        <taxon>Gammaproteobacteria</taxon>
        <taxon>Pseudomonadales</taxon>
        <taxon>Pseudomonadaceae</taxon>
        <taxon>Pseudomonas</taxon>
    </lineage>
</organism>
<dbReference type="Pfam" id="PF17891">
    <property type="entry name" value="FluMu_N"/>
    <property type="match status" value="1"/>
</dbReference>
<feature type="domain" description="Mu-like prophage FluMu N-terminal" evidence="2">
    <location>
        <begin position="3"/>
        <end position="46"/>
    </location>
</feature>
<dbReference type="Gene3D" id="3.40.5.80">
    <property type="match status" value="1"/>
</dbReference>
<feature type="region of interest" description="Disordered" evidence="1">
    <location>
        <begin position="73"/>
        <end position="97"/>
    </location>
</feature>
<dbReference type="RefSeq" id="WP_046068443.1">
    <property type="nucleotide sequence ID" value="NZ_CP011117.2"/>
</dbReference>